<organism evidence="1 2">
    <name type="scientific">[Pasteurella] mairii</name>
    <dbReference type="NCBI Taxonomy" id="757"/>
    <lineage>
        <taxon>Bacteria</taxon>
        <taxon>Pseudomonadati</taxon>
        <taxon>Pseudomonadota</taxon>
        <taxon>Gammaproteobacteria</taxon>
        <taxon>Pasteurellales</taxon>
        <taxon>Pasteurellaceae</taxon>
    </lineage>
</organism>
<dbReference type="Proteomes" id="UP000254280">
    <property type="component" value="Unassembled WGS sequence"/>
</dbReference>
<name>A0A379B6V7_9PAST</name>
<evidence type="ECO:0000313" key="1">
    <source>
        <dbReference type="EMBL" id="SUB33830.1"/>
    </source>
</evidence>
<protein>
    <submittedName>
        <fullName evidence="1">Uncharacterized protein</fullName>
    </submittedName>
</protein>
<dbReference type="EMBL" id="UGSS01000002">
    <property type="protein sequence ID" value="SUB33830.1"/>
    <property type="molecule type" value="Genomic_DNA"/>
</dbReference>
<reference evidence="1 2" key="1">
    <citation type="submission" date="2018-06" db="EMBL/GenBank/DDBJ databases">
        <authorList>
            <consortium name="Pathogen Informatics"/>
            <person name="Doyle S."/>
        </authorList>
    </citation>
    <scope>NUCLEOTIDE SEQUENCE [LARGE SCALE GENOMIC DNA]</scope>
    <source>
        <strain evidence="1 2">NCTC10699</strain>
    </source>
</reference>
<sequence>MKELTIRDCQIVSGGLAPLVWATAGVATYVGNKIYSGEKITALGIASSAAGGGIGGAVSTIVRVSSSLKPIVGGFAGGATEGFISNSYQGIKNNSDSS</sequence>
<gene>
    <name evidence="1" type="ORF">NCTC10699_01461</name>
</gene>
<proteinExistence type="predicted"/>
<accession>A0A379B6V7</accession>
<keyword evidence="2" id="KW-1185">Reference proteome</keyword>
<evidence type="ECO:0000313" key="2">
    <source>
        <dbReference type="Proteomes" id="UP000254280"/>
    </source>
</evidence>
<dbReference type="AlphaFoldDB" id="A0A379B6V7"/>